<dbReference type="OrthoDB" id="1079385at2"/>
<keyword evidence="1" id="KW-0489">Methyltransferase</keyword>
<dbReference type="GO" id="GO:0032259">
    <property type="term" value="P:methylation"/>
    <property type="evidence" value="ECO:0007669"/>
    <property type="project" value="UniProtKB-KW"/>
</dbReference>
<keyword evidence="2" id="KW-1185">Reference proteome</keyword>
<dbReference type="GO" id="GO:0008168">
    <property type="term" value="F:methyltransferase activity"/>
    <property type="evidence" value="ECO:0007669"/>
    <property type="project" value="UniProtKB-KW"/>
</dbReference>
<dbReference type="AlphaFoldDB" id="A0A5M6I9L5"/>
<keyword evidence="1" id="KW-0808">Transferase</keyword>
<evidence type="ECO:0000313" key="2">
    <source>
        <dbReference type="Proteomes" id="UP000324065"/>
    </source>
</evidence>
<gene>
    <name evidence="1" type="ORF">F1188_16025</name>
</gene>
<dbReference type="InterPro" id="IPR029063">
    <property type="entry name" value="SAM-dependent_MTases_sf"/>
</dbReference>
<proteinExistence type="predicted"/>
<accession>A0A5M6I9L5</accession>
<comment type="caution">
    <text evidence="1">The sequence shown here is derived from an EMBL/GenBank/DDBJ whole genome shotgun (WGS) entry which is preliminary data.</text>
</comment>
<name>A0A5M6I9L5_9PROT</name>
<sequence>MGLGAAMTGGNPKRGRVPNDFYPTPPDVTRALPAVEALPNIIYDPACGDGAMLDVFKALGFKTIGSDIEPRGAMINAKRQDFLTVRGTLPETVAIVTNPPFKFAAEFVRQAHALRCTKLCLVLKGTYWHAARRQALWSLWQPKIVYPLLWRPDFQGLKSPTMEVCWTVWERGYDGPTLYQPINRPKDKKHG</sequence>
<dbReference type="SUPFAM" id="SSF53335">
    <property type="entry name" value="S-adenosyl-L-methionine-dependent methyltransferases"/>
    <property type="match status" value="1"/>
</dbReference>
<reference evidence="1 2" key="1">
    <citation type="submission" date="2019-09" db="EMBL/GenBank/DDBJ databases">
        <title>Genome sequence of Roseospira marina, one of the more divergent members of the non-sulfur purple photosynthetic bacterial family, the Rhodospirillaceae.</title>
        <authorList>
            <person name="Meyer T."/>
            <person name="Kyndt J."/>
        </authorList>
    </citation>
    <scope>NUCLEOTIDE SEQUENCE [LARGE SCALE GENOMIC DNA]</scope>
    <source>
        <strain evidence="1 2">DSM 15113</strain>
    </source>
</reference>
<dbReference type="EMBL" id="VWPJ01000018">
    <property type="protein sequence ID" value="KAA5604368.1"/>
    <property type="molecule type" value="Genomic_DNA"/>
</dbReference>
<dbReference type="Proteomes" id="UP000324065">
    <property type="component" value="Unassembled WGS sequence"/>
</dbReference>
<evidence type="ECO:0000313" key="1">
    <source>
        <dbReference type="EMBL" id="KAA5604368.1"/>
    </source>
</evidence>
<dbReference type="RefSeq" id="WP_150063460.1">
    <property type="nucleotide sequence ID" value="NZ_JACHII010000014.1"/>
</dbReference>
<protein>
    <submittedName>
        <fullName evidence="1">SAM-dependent DNA methyltransferase</fullName>
    </submittedName>
</protein>
<organism evidence="1 2">
    <name type="scientific">Roseospira marina</name>
    <dbReference type="NCBI Taxonomy" id="140057"/>
    <lineage>
        <taxon>Bacteria</taxon>
        <taxon>Pseudomonadati</taxon>
        <taxon>Pseudomonadota</taxon>
        <taxon>Alphaproteobacteria</taxon>
        <taxon>Rhodospirillales</taxon>
        <taxon>Rhodospirillaceae</taxon>
        <taxon>Roseospira</taxon>
    </lineage>
</organism>